<dbReference type="InterPro" id="IPR050415">
    <property type="entry name" value="MRET"/>
</dbReference>
<name>A0A7X3SMW6_9HYPH</name>
<accession>A0A7X3SMW6</accession>
<dbReference type="CDD" id="cd00207">
    <property type="entry name" value="fer2"/>
    <property type="match status" value="1"/>
</dbReference>
<dbReference type="SUPFAM" id="SSF50475">
    <property type="entry name" value="FMN-binding split barrel"/>
    <property type="match status" value="1"/>
</dbReference>
<dbReference type="InterPro" id="IPR017927">
    <property type="entry name" value="FAD-bd_FR_type"/>
</dbReference>
<reference evidence="3 4" key="1">
    <citation type="submission" date="2019-12" db="EMBL/GenBank/DDBJ databases">
        <authorList>
            <person name="Yuan C.-G."/>
        </authorList>
    </citation>
    <scope>NUCLEOTIDE SEQUENCE [LARGE SCALE GENOMIC DNA]</scope>
    <source>
        <strain evidence="3 4">KCTC 23863</strain>
    </source>
</reference>
<dbReference type="Pfam" id="PF00111">
    <property type="entry name" value="Fer2"/>
    <property type="match status" value="1"/>
</dbReference>
<dbReference type="PROSITE" id="PS51085">
    <property type="entry name" value="2FE2S_FER_2"/>
    <property type="match status" value="1"/>
</dbReference>
<dbReference type="InterPro" id="IPR012349">
    <property type="entry name" value="Split_barrel_FMN-bd"/>
</dbReference>
<protein>
    <submittedName>
        <fullName evidence="3">2Fe-2S iron-sulfur cluster binding domain-containing protein</fullName>
    </submittedName>
</protein>
<dbReference type="InterPro" id="IPR001041">
    <property type="entry name" value="2Fe-2S_ferredoxin-type"/>
</dbReference>
<dbReference type="PROSITE" id="PS51384">
    <property type="entry name" value="FAD_FR"/>
    <property type="match status" value="1"/>
</dbReference>
<dbReference type="OrthoDB" id="9786134at2"/>
<dbReference type="PROSITE" id="PS00197">
    <property type="entry name" value="2FE2S_FER_1"/>
    <property type="match status" value="1"/>
</dbReference>
<dbReference type="Gene3D" id="2.40.30.10">
    <property type="entry name" value="Translation factors"/>
    <property type="match status" value="1"/>
</dbReference>
<dbReference type="InterPro" id="IPR012675">
    <property type="entry name" value="Beta-grasp_dom_sf"/>
</dbReference>
<organism evidence="3 4">
    <name type="scientific">Microvirga makkahensis</name>
    <dbReference type="NCBI Taxonomy" id="1128670"/>
    <lineage>
        <taxon>Bacteria</taxon>
        <taxon>Pseudomonadati</taxon>
        <taxon>Pseudomonadota</taxon>
        <taxon>Alphaproteobacteria</taxon>
        <taxon>Hyphomicrobiales</taxon>
        <taxon>Methylobacteriaceae</taxon>
        <taxon>Microvirga</taxon>
    </lineage>
</organism>
<dbReference type="InterPro" id="IPR001433">
    <property type="entry name" value="OxRdtase_FAD/NAD-bd"/>
</dbReference>
<dbReference type="InterPro" id="IPR011576">
    <property type="entry name" value="Pyridox_Oxase_N"/>
</dbReference>
<dbReference type="PANTHER" id="PTHR47354:SF2">
    <property type="entry name" value="BLR2392 PROTEIN"/>
    <property type="match status" value="1"/>
</dbReference>
<feature type="domain" description="2Fe-2S ferredoxin-type" evidence="1">
    <location>
        <begin position="446"/>
        <end position="533"/>
    </location>
</feature>
<dbReference type="Gene3D" id="3.10.20.30">
    <property type="match status" value="1"/>
</dbReference>
<dbReference type="InterPro" id="IPR039261">
    <property type="entry name" value="FNR_nucleotide-bd"/>
</dbReference>
<gene>
    <name evidence="3" type="ORF">GR328_04850</name>
</gene>
<dbReference type="GO" id="GO:0016491">
    <property type="term" value="F:oxidoreductase activity"/>
    <property type="evidence" value="ECO:0007669"/>
    <property type="project" value="InterPro"/>
</dbReference>
<dbReference type="GO" id="GO:0051537">
    <property type="term" value="F:2 iron, 2 sulfur cluster binding"/>
    <property type="evidence" value="ECO:0007669"/>
    <property type="project" value="InterPro"/>
</dbReference>
<dbReference type="CDD" id="cd06185">
    <property type="entry name" value="PDR_like"/>
    <property type="match status" value="1"/>
</dbReference>
<dbReference type="Pfam" id="PF01243">
    <property type="entry name" value="PNPOx_N"/>
    <property type="match status" value="1"/>
</dbReference>
<feature type="domain" description="FAD-binding FR-type" evidence="2">
    <location>
        <begin position="213"/>
        <end position="319"/>
    </location>
</feature>
<dbReference type="InterPro" id="IPR036010">
    <property type="entry name" value="2Fe-2S_ferredoxin-like_sf"/>
</dbReference>
<sequence>MARAFSEITFTPSVRAAQARYGSRAANAGFDLAEERRDALTDREAEFIHARDGFYQASVGETGWPYVQFRGGPKGFLKVLDDRTIGYADFRGNVQYISTGNINADGRVALILMDYPNRRRLKIWARARIVHESEDPALLVRLEVPTYRARVERAVVMTVEAFDWNCPQHITPRFTEEEIAGLVAPLRRQLAQVTAENETLRTTAASDVQAGGSGPLELVVTGLRQLTPRIRSYELRAADGGLLPAWKAGAHLTVPVRLPGGREQTRSYSLMGDPANRHVYEIAVLREDPGSGGSAAVHRDYRLGTVLRCGYPRDLFTLHDDGRPSVLIAGGIGITPIRAMALTLLASGRPFELHYAARTPAEMALRQDLEARLGDRLRTYFSEDAAPTPLDVGKVLAEAPPNAVVYVCGPATLIAAVHGHAEAMGMSPDRIRSERFAADTPREGDRPITVHLARSGRTLAVAREQTILDALITAGTGPLYDCRTGTCGTCAAKVLDGVPDHRDSALSEAERTRAGLICTCVSRSLTDHLTLDL</sequence>
<evidence type="ECO:0000313" key="4">
    <source>
        <dbReference type="Proteomes" id="UP000436483"/>
    </source>
</evidence>
<dbReference type="SUPFAM" id="SSF54292">
    <property type="entry name" value="2Fe-2S ferredoxin-like"/>
    <property type="match status" value="1"/>
</dbReference>
<dbReference type="EMBL" id="WURB01000002">
    <property type="protein sequence ID" value="MXQ10787.1"/>
    <property type="molecule type" value="Genomic_DNA"/>
</dbReference>
<dbReference type="SUPFAM" id="SSF52343">
    <property type="entry name" value="Ferredoxin reductase-like, C-terminal NADP-linked domain"/>
    <property type="match status" value="1"/>
</dbReference>
<evidence type="ECO:0000259" key="1">
    <source>
        <dbReference type="PROSITE" id="PS51085"/>
    </source>
</evidence>
<reference evidence="3 4" key="2">
    <citation type="submission" date="2020-01" db="EMBL/GenBank/DDBJ databases">
        <title>Microvirga sp. nov., an arsenate reduction bacterium isolated from Tibet hotspring sediments.</title>
        <authorList>
            <person name="Xian W.-D."/>
            <person name="Li W.-J."/>
        </authorList>
    </citation>
    <scope>NUCLEOTIDE SEQUENCE [LARGE SCALE GENOMIC DNA]</scope>
    <source>
        <strain evidence="3 4">KCTC 23863</strain>
    </source>
</reference>
<evidence type="ECO:0000313" key="3">
    <source>
        <dbReference type="EMBL" id="MXQ10787.1"/>
    </source>
</evidence>
<comment type="caution">
    <text evidence="3">The sequence shown here is derived from an EMBL/GenBank/DDBJ whole genome shotgun (WGS) entry which is preliminary data.</text>
</comment>
<dbReference type="RefSeq" id="WP_160883377.1">
    <property type="nucleotide sequence ID" value="NZ_WURB01000002.1"/>
</dbReference>
<dbReference type="Gene3D" id="2.30.110.10">
    <property type="entry name" value="Electron Transport, Fmn-binding Protein, Chain A"/>
    <property type="match status" value="1"/>
</dbReference>
<dbReference type="InterPro" id="IPR017938">
    <property type="entry name" value="Riboflavin_synthase-like_b-brl"/>
</dbReference>
<dbReference type="PANTHER" id="PTHR47354">
    <property type="entry name" value="NADH OXIDOREDUCTASE HCR"/>
    <property type="match status" value="1"/>
</dbReference>
<dbReference type="SUPFAM" id="SSF63380">
    <property type="entry name" value="Riboflavin synthase domain-like"/>
    <property type="match status" value="1"/>
</dbReference>
<dbReference type="Proteomes" id="UP000436483">
    <property type="component" value="Unassembled WGS sequence"/>
</dbReference>
<proteinExistence type="predicted"/>
<dbReference type="AlphaFoldDB" id="A0A7X3SMW6"/>
<keyword evidence="4" id="KW-1185">Reference proteome</keyword>
<dbReference type="Gene3D" id="3.40.50.80">
    <property type="entry name" value="Nucleotide-binding domain of ferredoxin-NADP reductase (FNR) module"/>
    <property type="match status" value="1"/>
</dbReference>
<evidence type="ECO:0000259" key="2">
    <source>
        <dbReference type="PROSITE" id="PS51384"/>
    </source>
</evidence>
<dbReference type="Pfam" id="PF00175">
    <property type="entry name" value="NAD_binding_1"/>
    <property type="match status" value="1"/>
</dbReference>
<dbReference type="InterPro" id="IPR006058">
    <property type="entry name" value="2Fe2S_fd_BS"/>
</dbReference>
<dbReference type="PRINTS" id="PR00409">
    <property type="entry name" value="PHDIOXRDTASE"/>
</dbReference>